<comment type="caution">
    <text evidence="6">The sequence shown here is derived from an EMBL/GenBank/DDBJ whole genome shotgun (WGS) entry which is preliminary data.</text>
</comment>
<evidence type="ECO:0000256" key="3">
    <source>
        <dbReference type="ARBA" id="ARBA00022776"/>
    </source>
</evidence>
<gene>
    <name evidence="6" type="primary">PDS5_1</name>
    <name evidence="6" type="ORF">IWQ62_003451</name>
</gene>
<sequence length="632" mass="72309">MATLQQLKFRQRIIPEGRKAIPVSELVKRLKTLHTELAEMDQEAINVHSLDRVTGDLLSPSLCTHKDNGVQIHTACCIADLLRLYAPEAPYDEGQLRRIFEFFLSQLGRLGQTNDPLFPLYFYLLESLSTVKSVVLVVDLAQPEELITDFFRLFFDIIQPSQSRNMQLCMVDILIQLVEECTTVPQEVVDILLAQFLKKRQLANPAAYQLACDLCNAATDRLQKYVCQYFTDVIVTASREGGVQSKALGETSGSGQLNDLKTAHYLIKEINRTCPGLLLNVIPQLEEELTLDDVHLRTLATSVLGDMIAERGHALVRRYPSMWQAWLQRKNDKHVQVRALWVTLAVNLYQAQPQLANELNVPVLSKVSDPEERVRQALAHAVAQLNYDTLAFSNLDLEILIQLGHRCRDKKAVPRREAVRTLSHIFRLAFPSIEQHQPRAIQRFGWIPSTFLNTLYVNDPDITVVVYQALFSAIFPPSDQLDDDERTRRLLIVLALLDERASKAFVAFLQRQAALIRDMRHYLDACENYNTTNAEKESTGHVEDQSLSTLMLLIQRITARLPDAHKHTNHMFNFAKLHDHRLYKLLRGVMDLSSDYKTIRHAQREATRRFDNLYPSLKETFTLLLRQIALTV</sequence>
<dbReference type="InterPro" id="IPR039776">
    <property type="entry name" value="Pds5"/>
</dbReference>
<dbReference type="GO" id="GO:0007064">
    <property type="term" value="P:mitotic sister chromatid cohesion"/>
    <property type="evidence" value="ECO:0007669"/>
    <property type="project" value="InterPro"/>
</dbReference>
<dbReference type="CDD" id="cd19953">
    <property type="entry name" value="PDS5"/>
    <property type="match status" value="1"/>
</dbReference>
<dbReference type="GO" id="GO:0005634">
    <property type="term" value="C:nucleus"/>
    <property type="evidence" value="ECO:0007669"/>
    <property type="project" value="UniProtKB-SubCell"/>
</dbReference>
<keyword evidence="7" id="KW-1185">Reference proteome</keyword>
<dbReference type="SUPFAM" id="SSF48371">
    <property type="entry name" value="ARM repeat"/>
    <property type="match status" value="1"/>
</dbReference>
<dbReference type="PANTHER" id="PTHR12663:SF0">
    <property type="entry name" value="PRECOCIOUS DISSOCIATION OF SISTERS 5, ISOFORM A"/>
    <property type="match status" value="1"/>
</dbReference>
<dbReference type="PANTHER" id="PTHR12663">
    <property type="entry name" value="ANDROGEN INDUCED INHIBITOR OF PROLIFERATION AS3 / PDS5-RELATED"/>
    <property type="match status" value="1"/>
</dbReference>
<keyword evidence="5" id="KW-0131">Cell cycle</keyword>
<reference evidence="6" key="1">
    <citation type="submission" date="2022-07" db="EMBL/GenBank/DDBJ databases">
        <title>Phylogenomic reconstructions and comparative analyses of Kickxellomycotina fungi.</title>
        <authorList>
            <person name="Reynolds N.K."/>
            <person name="Stajich J.E."/>
            <person name="Barry K."/>
            <person name="Grigoriev I.V."/>
            <person name="Crous P."/>
            <person name="Smith M.E."/>
        </authorList>
    </citation>
    <scope>NUCLEOTIDE SEQUENCE</scope>
    <source>
        <strain evidence="6">RSA 1196</strain>
    </source>
</reference>
<proteinExistence type="predicted"/>
<dbReference type="GO" id="GO:0051301">
    <property type="term" value="P:cell division"/>
    <property type="evidence" value="ECO:0007669"/>
    <property type="project" value="UniProtKB-KW"/>
</dbReference>
<dbReference type="InterPro" id="IPR016024">
    <property type="entry name" value="ARM-type_fold"/>
</dbReference>
<evidence type="ECO:0000313" key="7">
    <source>
        <dbReference type="Proteomes" id="UP001150925"/>
    </source>
</evidence>
<evidence type="ECO:0000256" key="1">
    <source>
        <dbReference type="ARBA" id="ARBA00004123"/>
    </source>
</evidence>
<keyword evidence="4" id="KW-0539">Nucleus</keyword>
<name>A0A9W8ANP3_9FUNG</name>
<dbReference type="GO" id="GO:0000785">
    <property type="term" value="C:chromatin"/>
    <property type="evidence" value="ECO:0007669"/>
    <property type="project" value="TreeGrafter"/>
</dbReference>
<evidence type="ECO:0000313" key="6">
    <source>
        <dbReference type="EMBL" id="KAJ1962680.1"/>
    </source>
</evidence>
<dbReference type="EMBL" id="JANBPY010000929">
    <property type="protein sequence ID" value="KAJ1962680.1"/>
    <property type="molecule type" value="Genomic_DNA"/>
</dbReference>
<comment type="subcellular location">
    <subcellularLocation>
        <location evidence="1">Nucleus</location>
    </subcellularLocation>
</comment>
<keyword evidence="3" id="KW-0498">Mitosis</keyword>
<dbReference type="Proteomes" id="UP001150925">
    <property type="component" value="Unassembled WGS sequence"/>
</dbReference>
<evidence type="ECO:0000256" key="4">
    <source>
        <dbReference type="ARBA" id="ARBA00023242"/>
    </source>
</evidence>
<dbReference type="InterPro" id="IPR011989">
    <property type="entry name" value="ARM-like"/>
</dbReference>
<dbReference type="AlphaFoldDB" id="A0A9W8ANP3"/>
<evidence type="ECO:0000256" key="5">
    <source>
        <dbReference type="ARBA" id="ARBA00023306"/>
    </source>
</evidence>
<dbReference type="OrthoDB" id="200660at2759"/>
<keyword evidence="2" id="KW-0132">Cell division</keyword>
<accession>A0A9W8ANP3</accession>
<evidence type="ECO:0000256" key="2">
    <source>
        <dbReference type="ARBA" id="ARBA00022618"/>
    </source>
</evidence>
<feature type="non-terminal residue" evidence="6">
    <location>
        <position position="632"/>
    </location>
</feature>
<dbReference type="Pfam" id="PF20168">
    <property type="entry name" value="PDS5"/>
    <property type="match status" value="1"/>
</dbReference>
<protein>
    <submittedName>
        <fullName evidence="6">Sister chromatid cohesion protein pds5</fullName>
    </submittedName>
</protein>
<dbReference type="GO" id="GO:0006281">
    <property type="term" value="P:DNA repair"/>
    <property type="evidence" value="ECO:0007669"/>
    <property type="project" value="TreeGrafter"/>
</dbReference>
<dbReference type="Gene3D" id="1.25.10.10">
    <property type="entry name" value="Leucine-rich Repeat Variant"/>
    <property type="match status" value="1"/>
</dbReference>
<organism evidence="6 7">
    <name type="scientific">Dispira parvispora</name>
    <dbReference type="NCBI Taxonomy" id="1520584"/>
    <lineage>
        <taxon>Eukaryota</taxon>
        <taxon>Fungi</taxon>
        <taxon>Fungi incertae sedis</taxon>
        <taxon>Zoopagomycota</taxon>
        <taxon>Kickxellomycotina</taxon>
        <taxon>Dimargaritomycetes</taxon>
        <taxon>Dimargaritales</taxon>
        <taxon>Dimargaritaceae</taxon>
        <taxon>Dispira</taxon>
    </lineage>
</organism>